<reference evidence="3" key="1">
    <citation type="submission" date="2021-02" db="EMBL/GenBank/DDBJ databases">
        <title>Genome sequence of Rhodospirillales sp. strain TMPK1 isolated from soil.</title>
        <authorList>
            <person name="Nakai R."/>
            <person name="Kusada H."/>
            <person name="Tamaki H."/>
        </authorList>
    </citation>
    <scope>NUCLEOTIDE SEQUENCE</scope>
    <source>
        <strain evidence="3">TMPK1</strain>
    </source>
</reference>
<comment type="caution">
    <text evidence="3">The sequence shown here is derived from an EMBL/GenBank/DDBJ whole genome shotgun (WGS) entry which is preliminary data.</text>
</comment>
<name>A0A8S8XEB4_9PROT</name>
<dbReference type="EMBL" id="BOPV01000001">
    <property type="protein sequence ID" value="GIL39757.1"/>
    <property type="molecule type" value="Genomic_DNA"/>
</dbReference>
<comment type="similarity">
    <text evidence="1">Belongs to the short-chain dehydrogenases/reductases (SDR) family.</text>
</comment>
<sequence length="248" mass="25435">MPSFTGKVALVTGAGSGLGEAIAERLHQDGAAVVLADIELDRVQRVAARLGGPRVHPLQVDVSDASSVEAMVAATVERFGALHLAVNNAGFTGPREIATGAYDIAAWRKVLATNLDGVFFGLRYEIPAMLASGGGAIVNMSSGAGAVGVEGESAYVASKHGIVGLTRAAALDYATRKIRVVAIGPGYINTPEIAAAPDAARNELAALHPMGRLGEPREVASFAAFLLSDEASFVTGSFHMIDGGLTAR</sequence>
<dbReference type="PANTHER" id="PTHR24321:SF8">
    <property type="entry name" value="ESTRADIOL 17-BETA-DEHYDROGENASE 8-RELATED"/>
    <property type="match status" value="1"/>
</dbReference>
<dbReference type="AlphaFoldDB" id="A0A8S8XEB4"/>
<dbReference type="Pfam" id="PF13561">
    <property type="entry name" value="adh_short_C2"/>
    <property type="match status" value="1"/>
</dbReference>
<evidence type="ECO:0000256" key="2">
    <source>
        <dbReference type="ARBA" id="ARBA00023002"/>
    </source>
</evidence>
<keyword evidence="4" id="KW-1185">Reference proteome</keyword>
<evidence type="ECO:0000313" key="3">
    <source>
        <dbReference type="EMBL" id="GIL39757.1"/>
    </source>
</evidence>
<dbReference type="NCBIfam" id="NF005559">
    <property type="entry name" value="PRK07231.1"/>
    <property type="match status" value="1"/>
</dbReference>
<dbReference type="PROSITE" id="PS00061">
    <property type="entry name" value="ADH_SHORT"/>
    <property type="match status" value="1"/>
</dbReference>
<protein>
    <submittedName>
        <fullName evidence="3">Oxidoreductase</fullName>
    </submittedName>
</protein>
<dbReference type="Proteomes" id="UP000681075">
    <property type="component" value="Unassembled WGS sequence"/>
</dbReference>
<dbReference type="GO" id="GO:0016491">
    <property type="term" value="F:oxidoreductase activity"/>
    <property type="evidence" value="ECO:0007669"/>
    <property type="project" value="UniProtKB-KW"/>
</dbReference>
<dbReference type="PANTHER" id="PTHR24321">
    <property type="entry name" value="DEHYDROGENASES, SHORT CHAIN"/>
    <property type="match status" value="1"/>
</dbReference>
<dbReference type="SUPFAM" id="SSF51735">
    <property type="entry name" value="NAD(P)-binding Rossmann-fold domains"/>
    <property type="match status" value="1"/>
</dbReference>
<dbReference type="InterPro" id="IPR002347">
    <property type="entry name" value="SDR_fam"/>
</dbReference>
<dbReference type="PRINTS" id="PR00080">
    <property type="entry name" value="SDRFAMILY"/>
</dbReference>
<dbReference type="Gene3D" id="3.40.50.720">
    <property type="entry name" value="NAD(P)-binding Rossmann-like Domain"/>
    <property type="match status" value="1"/>
</dbReference>
<dbReference type="PRINTS" id="PR00081">
    <property type="entry name" value="GDHRDH"/>
</dbReference>
<dbReference type="InterPro" id="IPR020904">
    <property type="entry name" value="Sc_DH/Rdtase_CS"/>
</dbReference>
<dbReference type="InterPro" id="IPR036291">
    <property type="entry name" value="NAD(P)-bd_dom_sf"/>
</dbReference>
<accession>A0A8S8XEB4</accession>
<keyword evidence="2" id="KW-0560">Oxidoreductase</keyword>
<gene>
    <name evidence="3" type="ORF">TMPK1_19940</name>
</gene>
<evidence type="ECO:0000313" key="4">
    <source>
        <dbReference type="Proteomes" id="UP000681075"/>
    </source>
</evidence>
<evidence type="ECO:0000256" key="1">
    <source>
        <dbReference type="ARBA" id="ARBA00006484"/>
    </source>
</evidence>
<organism evidence="3 4">
    <name type="scientific">Roseiterribacter gracilis</name>
    <dbReference type="NCBI Taxonomy" id="2812848"/>
    <lineage>
        <taxon>Bacteria</taxon>
        <taxon>Pseudomonadati</taxon>
        <taxon>Pseudomonadota</taxon>
        <taxon>Alphaproteobacteria</taxon>
        <taxon>Rhodospirillales</taxon>
        <taxon>Roseiterribacteraceae</taxon>
        <taxon>Roseiterribacter</taxon>
    </lineage>
</organism>
<proteinExistence type="inferred from homology"/>
<dbReference type="RefSeq" id="WP_420242876.1">
    <property type="nucleotide sequence ID" value="NZ_BOPV01000001.1"/>
</dbReference>
<dbReference type="FunFam" id="3.40.50.720:FF:000084">
    <property type="entry name" value="Short-chain dehydrogenase reductase"/>
    <property type="match status" value="1"/>
</dbReference>